<dbReference type="Pfam" id="PF00320">
    <property type="entry name" value="GATA"/>
    <property type="match status" value="1"/>
</dbReference>
<evidence type="ECO:0000313" key="8">
    <source>
        <dbReference type="Proteomes" id="UP001327560"/>
    </source>
</evidence>
<evidence type="ECO:0000256" key="3">
    <source>
        <dbReference type="ARBA" id="ARBA00022833"/>
    </source>
</evidence>
<dbReference type="PROSITE" id="PS00344">
    <property type="entry name" value="GATA_ZN_FINGER_1"/>
    <property type="match status" value="1"/>
</dbReference>
<name>A0AAQ3KN37_9LILI</name>
<dbReference type="PANTHER" id="PTHR47255">
    <property type="entry name" value="GATA TRANSCRIPTION FACTOR 22-RELATED"/>
    <property type="match status" value="1"/>
</dbReference>
<keyword evidence="8" id="KW-1185">Reference proteome</keyword>
<evidence type="ECO:0000256" key="2">
    <source>
        <dbReference type="ARBA" id="ARBA00022771"/>
    </source>
</evidence>
<dbReference type="InterPro" id="IPR000679">
    <property type="entry name" value="Znf_GATA"/>
</dbReference>
<gene>
    <name evidence="7" type="ORF">Cni_G17815</name>
</gene>
<dbReference type="PROSITE" id="PS50114">
    <property type="entry name" value="GATA_ZN_FINGER_2"/>
    <property type="match status" value="1"/>
</dbReference>
<dbReference type="AlphaFoldDB" id="A0AAQ3KN37"/>
<dbReference type="EMBL" id="CP136894">
    <property type="protein sequence ID" value="WOL09062.1"/>
    <property type="molecule type" value="Genomic_DNA"/>
</dbReference>
<keyword evidence="1" id="KW-0479">Metal-binding</keyword>
<accession>A0AAQ3KN37</accession>
<organism evidence="7 8">
    <name type="scientific">Canna indica</name>
    <name type="common">Indian-shot</name>
    <dbReference type="NCBI Taxonomy" id="4628"/>
    <lineage>
        <taxon>Eukaryota</taxon>
        <taxon>Viridiplantae</taxon>
        <taxon>Streptophyta</taxon>
        <taxon>Embryophyta</taxon>
        <taxon>Tracheophyta</taxon>
        <taxon>Spermatophyta</taxon>
        <taxon>Magnoliopsida</taxon>
        <taxon>Liliopsida</taxon>
        <taxon>Zingiberales</taxon>
        <taxon>Cannaceae</taxon>
        <taxon>Canna</taxon>
    </lineage>
</organism>
<reference evidence="7 8" key="1">
    <citation type="submission" date="2023-10" db="EMBL/GenBank/DDBJ databases">
        <title>Chromosome-scale genome assembly provides insights into flower coloration mechanisms of Canna indica.</title>
        <authorList>
            <person name="Li C."/>
        </authorList>
    </citation>
    <scope>NUCLEOTIDE SEQUENCE [LARGE SCALE GENOMIC DNA]</scope>
    <source>
        <tissue evidence="7">Flower</tissue>
    </source>
</reference>
<dbReference type="CDD" id="cd00202">
    <property type="entry name" value="ZnF_GATA"/>
    <property type="match status" value="1"/>
</dbReference>
<evidence type="ECO:0000313" key="7">
    <source>
        <dbReference type="EMBL" id="WOL09062.1"/>
    </source>
</evidence>
<feature type="domain" description="GATA-type" evidence="6">
    <location>
        <begin position="46"/>
        <end position="82"/>
    </location>
</feature>
<keyword evidence="3" id="KW-0862">Zinc</keyword>
<evidence type="ECO:0000256" key="5">
    <source>
        <dbReference type="SAM" id="MobiDB-lite"/>
    </source>
</evidence>
<evidence type="ECO:0000256" key="4">
    <source>
        <dbReference type="PROSITE-ProRule" id="PRU00094"/>
    </source>
</evidence>
<keyword evidence="2 4" id="KW-0863">Zinc-finger</keyword>
<evidence type="ECO:0000256" key="1">
    <source>
        <dbReference type="ARBA" id="ARBA00022723"/>
    </source>
</evidence>
<evidence type="ECO:0000259" key="6">
    <source>
        <dbReference type="PROSITE" id="PS50114"/>
    </source>
</evidence>
<dbReference type="InterPro" id="IPR013088">
    <property type="entry name" value="Znf_NHR/GATA"/>
</dbReference>
<dbReference type="SMART" id="SM00401">
    <property type="entry name" value="ZnF_GATA"/>
    <property type="match status" value="1"/>
</dbReference>
<dbReference type="GO" id="GO:0006355">
    <property type="term" value="P:regulation of DNA-templated transcription"/>
    <property type="evidence" value="ECO:0007669"/>
    <property type="project" value="InterPro"/>
</dbReference>
<dbReference type="InterPro" id="IPR052138">
    <property type="entry name" value="GATA_ZnFinger_Domain"/>
</dbReference>
<feature type="region of interest" description="Disordered" evidence="5">
    <location>
        <begin position="1"/>
        <end position="33"/>
    </location>
</feature>
<dbReference type="GO" id="GO:0043565">
    <property type="term" value="F:sequence-specific DNA binding"/>
    <property type="evidence" value="ECO:0007669"/>
    <property type="project" value="InterPro"/>
</dbReference>
<proteinExistence type="predicted"/>
<dbReference type="Proteomes" id="UP001327560">
    <property type="component" value="Chromosome 5"/>
</dbReference>
<dbReference type="SUPFAM" id="SSF57716">
    <property type="entry name" value="Glucocorticoid receptor-like (DNA-binding domain)"/>
    <property type="match status" value="1"/>
</dbReference>
<sequence length="186" mass="20441">MTNKIKGEEDASSSRTRIMKKTMSSQDDDKPRANMGVEQVGFATSNCPIRACSNCNTTKTPLWRSGPHGPKSLCNACGIRQRKGRRAAMEAAGMINNINVHGVVLPSKNAPNYRLTKEKKPSSKCVVPFKKRCKFTGAGKQLFLDETGSKEELHFEKLGFREVVFPKDEKDAAMLLMGLSCSIIGS</sequence>
<dbReference type="Gene3D" id="3.30.50.10">
    <property type="entry name" value="Erythroid Transcription Factor GATA-1, subunit A"/>
    <property type="match status" value="1"/>
</dbReference>
<protein>
    <recommendedName>
        <fullName evidence="6">GATA-type domain-containing protein</fullName>
    </recommendedName>
</protein>
<dbReference type="GO" id="GO:0008270">
    <property type="term" value="F:zinc ion binding"/>
    <property type="evidence" value="ECO:0007669"/>
    <property type="project" value="UniProtKB-KW"/>
</dbReference>
<dbReference type="PANTHER" id="PTHR47255:SF4">
    <property type="entry name" value="GATA ZINC FINGER DOMAIN-CONTAINING PROTEIN 12"/>
    <property type="match status" value="1"/>
</dbReference>